<dbReference type="GO" id="GO:0005975">
    <property type="term" value="P:carbohydrate metabolic process"/>
    <property type="evidence" value="ECO:0007669"/>
    <property type="project" value="InterPro"/>
</dbReference>
<dbReference type="PANTHER" id="PTHR10963:SF55">
    <property type="entry name" value="GLYCOSIDE HYDROLASE FAMILY 16 PROTEIN"/>
    <property type="match status" value="1"/>
</dbReference>
<keyword evidence="2" id="KW-0732">Signal</keyword>
<evidence type="ECO:0000256" key="2">
    <source>
        <dbReference type="SAM" id="SignalP"/>
    </source>
</evidence>
<evidence type="ECO:0000259" key="3">
    <source>
        <dbReference type="PROSITE" id="PS51762"/>
    </source>
</evidence>
<dbReference type="CDD" id="cd08023">
    <property type="entry name" value="GH16_laminarinase_like"/>
    <property type="match status" value="1"/>
</dbReference>
<dbReference type="AlphaFoldDB" id="U6RDY3"/>
<feature type="chain" id="PRO_5004679954" description="GH16 domain-containing protein" evidence="2">
    <location>
        <begin position="24"/>
        <end position="263"/>
    </location>
</feature>
<evidence type="ECO:0000256" key="1">
    <source>
        <dbReference type="ARBA" id="ARBA00006865"/>
    </source>
</evidence>
<dbReference type="HOGENOM" id="CLU_019533_0_1_10"/>
<gene>
    <name evidence="4" type="ORF">HMPREF1534_02108</name>
</gene>
<dbReference type="Pfam" id="PF00722">
    <property type="entry name" value="Glyco_hydro_16"/>
    <property type="match status" value="1"/>
</dbReference>
<feature type="domain" description="GH16" evidence="3">
    <location>
        <begin position="57"/>
        <end position="263"/>
    </location>
</feature>
<dbReference type="EMBL" id="AQHY01000025">
    <property type="protein sequence ID" value="EOA54715.1"/>
    <property type="molecule type" value="Genomic_DNA"/>
</dbReference>
<feature type="signal peptide" evidence="2">
    <location>
        <begin position="1"/>
        <end position="23"/>
    </location>
</feature>
<name>U6RDY3_9BACT</name>
<organism evidence="4 5">
    <name type="scientific">Phocaeicola massiliensis B84634 = Timone 84634 = DSM 17679 = JCM 13223</name>
    <dbReference type="NCBI Taxonomy" id="1121098"/>
    <lineage>
        <taxon>Bacteria</taxon>
        <taxon>Pseudomonadati</taxon>
        <taxon>Bacteroidota</taxon>
        <taxon>Bacteroidia</taxon>
        <taxon>Bacteroidales</taxon>
        <taxon>Bacteroidaceae</taxon>
        <taxon>Phocaeicola</taxon>
    </lineage>
</organism>
<dbReference type="PATRIC" id="fig|1121098.3.peg.2142"/>
<dbReference type="InterPro" id="IPR000757">
    <property type="entry name" value="Beta-glucanase-like"/>
</dbReference>
<dbReference type="Proteomes" id="UP000017831">
    <property type="component" value="Unassembled WGS sequence"/>
</dbReference>
<dbReference type="InterPro" id="IPR013320">
    <property type="entry name" value="ConA-like_dom_sf"/>
</dbReference>
<dbReference type="PROSITE" id="PS51762">
    <property type="entry name" value="GH16_2"/>
    <property type="match status" value="1"/>
</dbReference>
<keyword evidence="5" id="KW-1185">Reference proteome</keyword>
<sequence length="263" mass="30010">MKKGTFMALVCLGLMALTTVGQTSGKKGTWKLVWQEEFDNKAGFDTTSWSKIPRGTADWNNYMSDFDSCYAMRDGNMVLRGIVNYTQKNDTAPYLTGGIYTKGKKLFTGGRVEIKAKLQGARGAWPAIWMLPENAKWPDGGEIDIMERLNSDTIAYQTVHSYYTYKLGFKDTPPHGGINKINPDEYNIYSVDIYPDSLVFAINHDYTFTYPRISTDKEGQYPFYQPYYLLIDMQLGGSWVGGVDPKDLPVEMLVDWVRYYEKE</sequence>
<dbReference type="SUPFAM" id="SSF49899">
    <property type="entry name" value="Concanavalin A-like lectins/glucanases"/>
    <property type="match status" value="1"/>
</dbReference>
<evidence type="ECO:0000313" key="4">
    <source>
        <dbReference type="EMBL" id="EOA54715.1"/>
    </source>
</evidence>
<dbReference type="PANTHER" id="PTHR10963">
    <property type="entry name" value="GLYCOSYL HYDROLASE-RELATED"/>
    <property type="match status" value="1"/>
</dbReference>
<proteinExistence type="inferred from homology"/>
<dbReference type="eggNOG" id="COG2273">
    <property type="taxonomic scope" value="Bacteria"/>
</dbReference>
<dbReference type="RefSeq" id="WP_005940649.1">
    <property type="nucleotide sequence ID" value="NZ_KB890342.1"/>
</dbReference>
<dbReference type="STRING" id="1121098.HMPREF1534_02108"/>
<comment type="similarity">
    <text evidence="1">Belongs to the glycosyl hydrolase 16 family.</text>
</comment>
<evidence type="ECO:0000313" key="5">
    <source>
        <dbReference type="Proteomes" id="UP000017831"/>
    </source>
</evidence>
<dbReference type="OrthoDB" id="9809583at2"/>
<comment type="caution">
    <text evidence="4">The sequence shown here is derived from an EMBL/GenBank/DDBJ whole genome shotgun (WGS) entry which is preliminary data.</text>
</comment>
<dbReference type="GeneID" id="60061944"/>
<reference evidence="4 5" key="1">
    <citation type="submission" date="2013-04" db="EMBL/GenBank/DDBJ databases">
        <title>The Genome Sequence of Bacteroides massiliensis DSM 17679.</title>
        <authorList>
            <consortium name="The Broad Institute Genomics Platform"/>
            <person name="Earl A."/>
            <person name="Ward D."/>
            <person name="Feldgarden M."/>
            <person name="Gevers D."/>
            <person name="Martens E."/>
            <person name="Fenner L."/>
            <person name="Roux V."/>
            <person name="Mallet M.N."/>
            <person name="Raoult D."/>
            <person name="Walker B."/>
            <person name="Young S."/>
            <person name="Zeng Q."/>
            <person name="Gargeya S."/>
            <person name="Fitzgerald M."/>
            <person name="Haas B."/>
            <person name="Abouelleil A."/>
            <person name="Allen A.W."/>
            <person name="Alvarado L."/>
            <person name="Arachchi H.M."/>
            <person name="Berlin A.M."/>
            <person name="Chapman S.B."/>
            <person name="Gainer-Dewar J."/>
            <person name="Goldberg J."/>
            <person name="Griggs A."/>
            <person name="Gujja S."/>
            <person name="Hansen M."/>
            <person name="Howarth C."/>
            <person name="Imamovic A."/>
            <person name="Ireland A."/>
            <person name="Larimer J."/>
            <person name="McCowan C."/>
            <person name="Murphy C."/>
            <person name="Pearson M."/>
            <person name="Poon T.W."/>
            <person name="Priest M."/>
            <person name="Roberts A."/>
            <person name="Saif S."/>
            <person name="Shea T."/>
            <person name="Sisk P."/>
            <person name="Sykes S."/>
            <person name="Wortman J."/>
            <person name="Nusbaum C."/>
            <person name="Birren B."/>
        </authorList>
    </citation>
    <scope>NUCLEOTIDE SEQUENCE [LARGE SCALE GENOMIC DNA]</scope>
    <source>
        <strain evidence="5">B84634 / Timone 84634 / DSM 17679 / JCM 13223</strain>
    </source>
</reference>
<protein>
    <recommendedName>
        <fullName evidence="3">GH16 domain-containing protein</fullName>
    </recommendedName>
</protein>
<dbReference type="GO" id="GO:0004553">
    <property type="term" value="F:hydrolase activity, hydrolyzing O-glycosyl compounds"/>
    <property type="evidence" value="ECO:0007669"/>
    <property type="project" value="InterPro"/>
</dbReference>
<dbReference type="InterPro" id="IPR050546">
    <property type="entry name" value="Glycosyl_Hydrlase_16"/>
</dbReference>
<dbReference type="Gene3D" id="2.60.120.200">
    <property type="match status" value="1"/>
</dbReference>
<accession>U6RDY3</accession>